<keyword evidence="1" id="KW-0238">DNA-binding</keyword>
<keyword evidence="2" id="KW-0812">Transmembrane</keyword>
<comment type="caution">
    <text evidence="4">The sequence shown here is derived from an EMBL/GenBank/DDBJ whole genome shotgun (WGS) entry which is preliminary data.</text>
</comment>
<dbReference type="InterPro" id="IPR001387">
    <property type="entry name" value="Cro/C1-type_HTH"/>
</dbReference>
<protein>
    <recommendedName>
        <fullName evidence="3">HTH cro/C1-type domain-containing protein</fullName>
    </recommendedName>
</protein>
<dbReference type="Gene3D" id="1.10.260.40">
    <property type="entry name" value="lambda repressor-like DNA-binding domains"/>
    <property type="match status" value="1"/>
</dbReference>
<feature type="domain" description="HTH cro/C1-type" evidence="3">
    <location>
        <begin position="51"/>
        <end position="95"/>
    </location>
</feature>
<proteinExistence type="predicted"/>
<dbReference type="PROSITE" id="PS50943">
    <property type="entry name" value="HTH_CROC1"/>
    <property type="match status" value="1"/>
</dbReference>
<dbReference type="AlphaFoldDB" id="A0A645D7W1"/>
<feature type="transmembrane region" description="Helical" evidence="2">
    <location>
        <begin position="118"/>
        <end position="137"/>
    </location>
</feature>
<keyword evidence="2" id="KW-1133">Transmembrane helix</keyword>
<dbReference type="InterPro" id="IPR010982">
    <property type="entry name" value="Lambda_DNA-bd_dom_sf"/>
</dbReference>
<organism evidence="4">
    <name type="scientific">bioreactor metagenome</name>
    <dbReference type="NCBI Taxonomy" id="1076179"/>
    <lineage>
        <taxon>unclassified sequences</taxon>
        <taxon>metagenomes</taxon>
        <taxon>ecological metagenomes</taxon>
    </lineage>
</organism>
<feature type="transmembrane region" description="Helical" evidence="2">
    <location>
        <begin position="157"/>
        <end position="178"/>
    </location>
</feature>
<feature type="transmembrane region" description="Helical" evidence="2">
    <location>
        <begin position="16"/>
        <end position="35"/>
    </location>
</feature>
<evidence type="ECO:0000259" key="3">
    <source>
        <dbReference type="PROSITE" id="PS50943"/>
    </source>
</evidence>
<evidence type="ECO:0000313" key="4">
    <source>
        <dbReference type="EMBL" id="MPM85148.1"/>
    </source>
</evidence>
<reference evidence="4" key="1">
    <citation type="submission" date="2019-08" db="EMBL/GenBank/DDBJ databases">
        <authorList>
            <person name="Kucharzyk K."/>
            <person name="Murdoch R.W."/>
            <person name="Higgins S."/>
            <person name="Loffler F."/>
        </authorList>
    </citation>
    <scope>NUCLEOTIDE SEQUENCE</scope>
</reference>
<evidence type="ECO:0000256" key="2">
    <source>
        <dbReference type="SAM" id="Phobius"/>
    </source>
</evidence>
<dbReference type="PANTHER" id="PTHR46558:SF4">
    <property type="entry name" value="DNA-BIDING PHAGE PROTEIN"/>
    <property type="match status" value="1"/>
</dbReference>
<dbReference type="SUPFAM" id="SSF47413">
    <property type="entry name" value="lambda repressor-like DNA-binding domains"/>
    <property type="match status" value="1"/>
</dbReference>
<dbReference type="EMBL" id="VSSQ01033520">
    <property type="protein sequence ID" value="MPM85148.1"/>
    <property type="molecule type" value="Genomic_DNA"/>
</dbReference>
<dbReference type="Pfam" id="PF01381">
    <property type="entry name" value="HTH_3"/>
    <property type="match status" value="1"/>
</dbReference>
<keyword evidence="2" id="KW-0472">Membrane</keyword>
<accession>A0A645D7W1</accession>
<evidence type="ECO:0000256" key="1">
    <source>
        <dbReference type="ARBA" id="ARBA00023125"/>
    </source>
</evidence>
<gene>
    <name evidence="4" type="ORF">SDC9_132225</name>
</gene>
<sequence>MKISTPRPRTMGQRRFLLILCLFLVAIAILFFLTLRRTELQCKGVQLVRFTQEQLSEKVYVSRLTVSKWETGRGVPNLGSLQQLVTLFSLSLDDLLSTNELVSLARSEVEHTAGQGRILLFGILDFLVGLLLFLPLFTNGTGGSVALFSFSPIASFLQPLLVAMVALLALIGVFELAVQ</sequence>
<dbReference type="GO" id="GO:0003677">
    <property type="term" value="F:DNA binding"/>
    <property type="evidence" value="ECO:0007669"/>
    <property type="project" value="UniProtKB-KW"/>
</dbReference>
<dbReference type="PANTHER" id="PTHR46558">
    <property type="entry name" value="TRACRIPTIONAL REGULATORY PROTEIN-RELATED-RELATED"/>
    <property type="match status" value="1"/>
</dbReference>
<dbReference type="SMART" id="SM00530">
    <property type="entry name" value="HTH_XRE"/>
    <property type="match status" value="1"/>
</dbReference>
<dbReference type="CDD" id="cd00093">
    <property type="entry name" value="HTH_XRE"/>
    <property type="match status" value="1"/>
</dbReference>
<name>A0A645D7W1_9ZZZZ</name>